<dbReference type="Pfam" id="PF07963">
    <property type="entry name" value="N_methyl"/>
    <property type="match status" value="1"/>
</dbReference>
<comment type="subcellular location">
    <subcellularLocation>
        <location evidence="1">Cell membrane</location>
        <topology evidence="1">Single-pass membrane protein</topology>
    </subcellularLocation>
    <subcellularLocation>
        <location evidence="2">Cell surface</location>
    </subcellularLocation>
</comment>
<proteinExistence type="inferred from homology"/>
<keyword evidence="5 10" id="KW-0812">Transmembrane</keyword>
<dbReference type="EMBL" id="JASOOE010000017">
    <property type="protein sequence ID" value="MDK7187894.1"/>
    <property type="molecule type" value="Genomic_DNA"/>
</dbReference>
<dbReference type="AlphaFoldDB" id="A0AAJ1V643"/>
<evidence type="ECO:0000256" key="8">
    <source>
        <dbReference type="ARBA" id="ARBA00023287"/>
    </source>
</evidence>
<keyword evidence="7 10" id="KW-0472">Membrane</keyword>
<evidence type="ECO:0000313" key="11">
    <source>
        <dbReference type="EMBL" id="MDK7187894.1"/>
    </source>
</evidence>
<dbReference type="GO" id="GO:0009986">
    <property type="term" value="C:cell surface"/>
    <property type="evidence" value="ECO:0007669"/>
    <property type="project" value="UniProtKB-SubCell"/>
</dbReference>
<organism evidence="11 12">
    <name type="scientific">Facklamia hominis</name>
    <dbReference type="NCBI Taxonomy" id="178214"/>
    <lineage>
        <taxon>Bacteria</taxon>
        <taxon>Bacillati</taxon>
        <taxon>Bacillota</taxon>
        <taxon>Bacilli</taxon>
        <taxon>Lactobacillales</taxon>
        <taxon>Aerococcaceae</taxon>
        <taxon>Facklamia</taxon>
    </lineage>
</organism>
<evidence type="ECO:0000256" key="1">
    <source>
        <dbReference type="ARBA" id="ARBA00004162"/>
    </source>
</evidence>
<dbReference type="RefSeq" id="WP_006908979.1">
    <property type="nucleotide sequence ID" value="NZ_CAUPDI010000026.1"/>
</dbReference>
<reference evidence="11" key="1">
    <citation type="submission" date="2023-05" db="EMBL/GenBank/DDBJ databases">
        <title>Cataloging the Phylogenetic Diversity of Human Bladder Bacteria.</title>
        <authorList>
            <person name="Du J."/>
        </authorList>
    </citation>
    <scope>NUCLEOTIDE SEQUENCE</scope>
    <source>
        <strain evidence="11">UMB1231</strain>
    </source>
</reference>
<evidence type="ECO:0000256" key="4">
    <source>
        <dbReference type="ARBA" id="ARBA00022481"/>
    </source>
</evidence>
<comment type="similarity">
    <text evidence="9">Belongs to the ComGC family.</text>
</comment>
<name>A0AAJ1V643_9LACT</name>
<dbReference type="NCBIfam" id="NF040999">
    <property type="entry name" value="pilin_ComGC"/>
    <property type="match status" value="1"/>
</dbReference>
<evidence type="ECO:0000256" key="10">
    <source>
        <dbReference type="SAM" id="Phobius"/>
    </source>
</evidence>
<dbReference type="InterPro" id="IPR045584">
    <property type="entry name" value="Pilin-like"/>
</dbReference>
<keyword evidence="4" id="KW-0488">Methylation</keyword>
<evidence type="ECO:0000256" key="5">
    <source>
        <dbReference type="ARBA" id="ARBA00022692"/>
    </source>
</evidence>
<protein>
    <submittedName>
        <fullName evidence="11">Competence type IV pilus major pilin ComGC</fullName>
    </submittedName>
</protein>
<evidence type="ECO:0000313" key="12">
    <source>
        <dbReference type="Proteomes" id="UP001229251"/>
    </source>
</evidence>
<dbReference type="SUPFAM" id="SSF54523">
    <property type="entry name" value="Pili subunits"/>
    <property type="match status" value="1"/>
</dbReference>
<keyword evidence="8" id="KW-0178">Competence</keyword>
<dbReference type="PANTHER" id="PTHR30093:SF2">
    <property type="entry name" value="TYPE II SECRETION SYSTEM PROTEIN H"/>
    <property type="match status" value="1"/>
</dbReference>
<sequence>MKKKLQMIKQALMNKEHKKAFTLIEMLVVLVVVALLMAIIIPNISGQRDRINQQAMSNMSEVIQTQMTTYELAEGAAPTTLDDLLTKGYITQKQSKKAEELFNTTNLSAIANNQPASGPDNGQ</sequence>
<evidence type="ECO:0000256" key="7">
    <source>
        <dbReference type="ARBA" id="ARBA00023136"/>
    </source>
</evidence>
<dbReference type="Gene3D" id="3.30.700.10">
    <property type="entry name" value="Glycoprotein, Type 4 Pilin"/>
    <property type="match status" value="1"/>
</dbReference>
<keyword evidence="6 10" id="KW-1133">Transmembrane helix</keyword>
<dbReference type="GO" id="GO:0005886">
    <property type="term" value="C:plasma membrane"/>
    <property type="evidence" value="ECO:0007669"/>
    <property type="project" value="UniProtKB-SubCell"/>
</dbReference>
<dbReference type="PANTHER" id="PTHR30093">
    <property type="entry name" value="GENERAL SECRETION PATHWAY PROTEIN G"/>
    <property type="match status" value="1"/>
</dbReference>
<evidence type="ECO:0000256" key="2">
    <source>
        <dbReference type="ARBA" id="ARBA00004241"/>
    </source>
</evidence>
<dbReference type="GO" id="GO:0030420">
    <property type="term" value="P:establishment of competence for transformation"/>
    <property type="evidence" value="ECO:0007669"/>
    <property type="project" value="UniProtKB-KW"/>
</dbReference>
<dbReference type="InterPro" id="IPR012902">
    <property type="entry name" value="N_methyl_site"/>
</dbReference>
<dbReference type="NCBIfam" id="TIGR02532">
    <property type="entry name" value="IV_pilin_GFxxxE"/>
    <property type="match status" value="1"/>
</dbReference>
<dbReference type="Proteomes" id="UP001229251">
    <property type="component" value="Unassembled WGS sequence"/>
</dbReference>
<dbReference type="InterPro" id="IPR016940">
    <property type="entry name" value="ComGC"/>
</dbReference>
<evidence type="ECO:0000256" key="6">
    <source>
        <dbReference type="ARBA" id="ARBA00022989"/>
    </source>
</evidence>
<keyword evidence="3" id="KW-1003">Cell membrane</keyword>
<evidence type="ECO:0000256" key="3">
    <source>
        <dbReference type="ARBA" id="ARBA00022475"/>
    </source>
</evidence>
<accession>A0AAJ1V643</accession>
<comment type="caution">
    <text evidence="11">The sequence shown here is derived from an EMBL/GenBank/DDBJ whole genome shotgun (WGS) entry which is preliminary data.</text>
</comment>
<evidence type="ECO:0000256" key="9">
    <source>
        <dbReference type="ARBA" id="ARBA00043982"/>
    </source>
</evidence>
<gene>
    <name evidence="11" type="primary">comGC</name>
    <name evidence="11" type="ORF">QP433_07860</name>
</gene>
<feature type="transmembrane region" description="Helical" evidence="10">
    <location>
        <begin position="20"/>
        <end position="41"/>
    </location>
</feature>